<evidence type="ECO:0000256" key="1">
    <source>
        <dbReference type="SAM" id="Phobius"/>
    </source>
</evidence>
<evidence type="ECO:0000313" key="3">
    <source>
        <dbReference type="Proteomes" id="UP000219642"/>
    </source>
</evidence>
<protein>
    <submittedName>
        <fullName evidence="2">Uncharacterized protein</fullName>
    </submittedName>
</protein>
<name>A0ABX4IKQ0_9ENTR</name>
<feature type="transmembrane region" description="Helical" evidence="1">
    <location>
        <begin position="309"/>
        <end position="327"/>
    </location>
</feature>
<dbReference type="Proteomes" id="UP000219642">
    <property type="component" value="Unassembled WGS sequence"/>
</dbReference>
<keyword evidence="1" id="KW-1133">Transmembrane helix</keyword>
<sequence length="410" mass="47694">MGIYTQIEVINDIAETDLVIKNDILKNEPVELDHSRAKLNASELFYNVLNAAWSEFYRLIKSNPSQLDKNTPFNQMYIPQDIAFKKEEYLSHKPIFLSNLLRVIYEYYFWTGEKTNQPFLSHETLTELSENFKEFEPYVQFDWIRDTLPISLTQWMLESSDFIKVKTLVAEIEAQRDKLLKDISQKSGMIISEIESAETHSLQTIAKTFSDTRDDIKLAKEEAANSLAYIKSALTEISALEKRIKNLRSEYNFVGLSSGFNKIKEKKEKELQETQVNYKNLFGCVFIAPVIVALIHFLFPNIYPKDYSAIFLILPFFTIEMILIYFFRLSYLEAKSLRTQLVQIELRLSLCAFIDEYVEYRKKHNTNIDKVLDNFDSMIFSPIQTNENNIPAMFDGVEAIAGLADKVIKK</sequence>
<evidence type="ECO:0000313" key="2">
    <source>
        <dbReference type="EMBL" id="PDO83386.1"/>
    </source>
</evidence>
<accession>A0ABX4IKQ0</accession>
<comment type="caution">
    <text evidence="2">The sequence shown here is derived from an EMBL/GenBank/DDBJ whole genome shotgun (WGS) entry which is preliminary data.</text>
</comment>
<reference evidence="2 3" key="1">
    <citation type="submission" date="2017-06" db="EMBL/GenBank/DDBJ databases">
        <title>Draft genome sequence of nitrogen-fixing Kosakonia pseudosacchari strain NN143 isolated from sugarcane roots.</title>
        <authorList>
            <person name="Li Y."/>
            <person name="Li S."/>
            <person name="Lin L."/>
            <person name="Wu X."/>
            <person name="Yang L."/>
            <person name="Li Y."/>
            <person name="An Q."/>
        </authorList>
    </citation>
    <scope>NUCLEOTIDE SEQUENCE [LARGE SCALE GENOMIC DNA]</scope>
    <source>
        <strain evidence="2 3">NN143</strain>
    </source>
</reference>
<organism evidence="2 3">
    <name type="scientific">Kosakonia pseudosacchari</name>
    <dbReference type="NCBI Taxonomy" id="1646340"/>
    <lineage>
        <taxon>Bacteria</taxon>
        <taxon>Pseudomonadati</taxon>
        <taxon>Pseudomonadota</taxon>
        <taxon>Gammaproteobacteria</taxon>
        <taxon>Enterobacterales</taxon>
        <taxon>Enterobacteriaceae</taxon>
        <taxon>Kosakonia</taxon>
    </lineage>
</organism>
<keyword evidence="1" id="KW-0812">Transmembrane</keyword>
<proteinExistence type="predicted"/>
<feature type="transmembrane region" description="Helical" evidence="1">
    <location>
        <begin position="281"/>
        <end position="303"/>
    </location>
</feature>
<keyword evidence="1" id="KW-0472">Membrane</keyword>
<dbReference type="RefSeq" id="WP_097401846.1">
    <property type="nucleotide sequence ID" value="NZ_NITV01000013.1"/>
</dbReference>
<keyword evidence="3" id="KW-1185">Reference proteome</keyword>
<gene>
    <name evidence="2" type="ORF">BK796_20660</name>
</gene>
<dbReference type="EMBL" id="NITV01000013">
    <property type="protein sequence ID" value="PDO83386.1"/>
    <property type="molecule type" value="Genomic_DNA"/>
</dbReference>